<evidence type="ECO:0000313" key="1">
    <source>
        <dbReference type="EMBL" id="GAA2175374.1"/>
    </source>
</evidence>
<dbReference type="Proteomes" id="UP001501599">
    <property type="component" value="Unassembled WGS sequence"/>
</dbReference>
<dbReference type="EMBL" id="BAAAQT010000008">
    <property type="protein sequence ID" value="GAA2175374.1"/>
    <property type="molecule type" value="Genomic_DNA"/>
</dbReference>
<name>A0ABN3AVN2_9MICO</name>
<gene>
    <name evidence="1" type="ORF">GCM10009846_25000</name>
</gene>
<reference evidence="1 2" key="1">
    <citation type="journal article" date="2019" name="Int. J. Syst. Evol. Microbiol.">
        <title>The Global Catalogue of Microorganisms (GCM) 10K type strain sequencing project: providing services to taxonomists for standard genome sequencing and annotation.</title>
        <authorList>
            <consortium name="The Broad Institute Genomics Platform"/>
            <consortium name="The Broad Institute Genome Sequencing Center for Infectious Disease"/>
            <person name="Wu L."/>
            <person name="Ma J."/>
        </authorList>
    </citation>
    <scope>NUCLEOTIDE SEQUENCE [LARGE SCALE GENOMIC DNA]</scope>
    <source>
        <strain evidence="1 2">JCM 16026</strain>
    </source>
</reference>
<protein>
    <submittedName>
        <fullName evidence="1">Uncharacterized protein</fullName>
    </submittedName>
</protein>
<evidence type="ECO:0000313" key="2">
    <source>
        <dbReference type="Proteomes" id="UP001501599"/>
    </source>
</evidence>
<sequence length="92" mass="9855">MSTFLVLLSLLALAAVVGTIRDLRTDGLRARAVDPELRSRLLDPEAMRRAAADARAALAAARTAPVPPRLAEYRSAAAAAPRPALRVQRSLR</sequence>
<comment type="caution">
    <text evidence="1">The sequence shown here is derived from an EMBL/GenBank/DDBJ whole genome shotgun (WGS) entry which is preliminary data.</text>
</comment>
<organism evidence="1 2">
    <name type="scientific">Agrococcus versicolor</name>
    <dbReference type="NCBI Taxonomy" id="501482"/>
    <lineage>
        <taxon>Bacteria</taxon>
        <taxon>Bacillati</taxon>
        <taxon>Actinomycetota</taxon>
        <taxon>Actinomycetes</taxon>
        <taxon>Micrococcales</taxon>
        <taxon>Microbacteriaceae</taxon>
        <taxon>Agrococcus</taxon>
    </lineage>
</organism>
<keyword evidence="2" id="KW-1185">Reference proteome</keyword>
<accession>A0ABN3AVN2</accession>
<dbReference type="RefSeq" id="WP_344344152.1">
    <property type="nucleotide sequence ID" value="NZ_BAAAQT010000008.1"/>
</dbReference>
<proteinExistence type="predicted"/>